<accession>A0A8K0KFW8</accession>
<protein>
    <recommendedName>
        <fullName evidence="1">Mutator-like transposase domain-containing protein</fullName>
    </recommendedName>
</protein>
<keyword evidence="3" id="KW-1185">Reference proteome</keyword>
<reference evidence="2" key="1">
    <citation type="submission" date="2013-04" db="EMBL/GenBank/DDBJ databases">
        <authorList>
            <person name="Qu J."/>
            <person name="Murali S.C."/>
            <person name="Bandaranaike D."/>
            <person name="Bellair M."/>
            <person name="Blankenburg K."/>
            <person name="Chao H."/>
            <person name="Dinh H."/>
            <person name="Doddapaneni H."/>
            <person name="Downs B."/>
            <person name="Dugan-Rocha S."/>
            <person name="Elkadiri S."/>
            <person name="Gnanaolivu R.D."/>
            <person name="Hernandez B."/>
            <person name="Javaid M."/>
            <person name="Jayaseelan J.C."/>
            <person name="Lee S."/>
            <person name="Li M."/>
            <person name="Ming W."/>
            <person name="Munidasa M."/>
            <person name="Muniz J."/>
            <person name="Nguyen L."/>
            <person name="Ongeri F."/>
            <person name="Osuji N."/>
            <person name="Pu L.-L."/>
            <person name="Puazo M."/>
            <person name="Qu C."/>
            <person name="Quiroz J."/>
            <person name="Raj R."/>
            <person name="Weissenberger G."/>
            <person name="Xin Y."/>
            <person name="Zou X."/>
            <person name="Han Y."/>
            <person name="Richards S."/>
            <person name="Worley K."/>
            <person name="Muzny D."/>
            <person name="Gibbs R."/>
        </authorList>
    </citation>
    <scope>NUCLEOTIDE SEQUENCE</scope>
    <source>
        <strain evidence="2">Sampled in the wild</strain>
    </source>
</reference>
<gene>
    <name evidence="2" type="ORF">J437_LFUL001014</name>
</gene>
<dbReference type="Pfam" id="PF20700">
    <property type="entry name" value="Mutator"/>
    <property type="match status" value="1"/>
</dbReference>
<evidence type="ECO:0000313" key="3">
    <source>
        <dbReference type="Proteomes" id="UP000792457"/>
    </source>
</evidence>
<comment type="caution">
    <text evidence="2">The sequence shown here is derived from an EMBL/GenBank/DDBJ whole genome shotgun (WGS) entry which is preliminary data.</text>
</comment>
<evidence type="ECO:0000259" key="1">
    <source>
        <dbReference type="Pfam" id="PF20700"/>
    </source>
</evidence>
<proteinExistence type="predicted"/>
<dbReference type="AlphaFoldDB" id="A0A8K0KFW8"/>
<name>A0A8K0KFW8_LADFU</name>
<reference evidence="2" key="2">
    <citation type="submission" date="2017-10" db="EMBL/GenBank/DDBJ databases">
        <title>Ladona fulva Genome sequencing and assembly.</title>
        <authorList>
            <person name="Murali S."/>
            <person name="Richards S."/>
            <person name="Bandaranaike D."/>
            <person name="Bellair M."/>
            <person name="Blankenburg K."/>
            <person name="Chao H."/>
            <person name="Dinh H."/>
            <person name="Doddapaneni H."/>
            <person name="Dugan-Rocha S."/>
            <person name="Elkadiri S."/>
            <person name="Gnanaolivu R."/>
            <person name="Hernandez B."/>
            <person name="Skinner E."/>
            <person name="Javaid M."/>
            <person name="Lee S."/>
            <person name="Li M."/>
            <person name="Ming W."/>
            <person name="Munidasa M."/>
            <person name="Muniz J."/>
            <person name="Nguyen L."/>
            <person name="Hughes D."/>
            <person name="Osuji N."/>
            <person name="Pu L.-L."/>
            <person name="Puazo M."/>
            <person name="Qu C."/>
            <person name="Quiroz J."/>
            <person name="Raj R."/>
            <person name="Weissenberger G."/>
            <person name="Xin Y."/>
            <person name="Zou X."/>
            <person name="Han Y."/>
            <person name="Worley K."/>
            <person name="Muzny D."/>
            <person name="Gibbs R."/>
        </authorList>
    </citation>
    <scope>NUCLEOTIDE SEQUENCE</scope>
    <source>
        <strain evidence="2">Sampled in the wild</strain>
    </source>
</reference>
<dbReference type="EMBL" id="KZ308731">
    <property type="protein sequence ID" value="KAG8233603.1"/>
    <property type="molecule type" value="Genomic_DNA"/>
</dbReference>
<dbReference type="Proteomes" id="UP000792457">
    <property type="component" value="Unassembled WGS sequence"/>
</dbReference>
<feature type="domain" description="Mutator-like transposase" evidence="1">
    <location>
        <begin position="1"/>
        <end position="136"/>
    </location>
</feature>
<organism evidence="2 3">
    <name type="scientific">Ladona fulva</name>
    <name type="common">Scarce chaser dragonfly</name>
    <name type="synonym">Libellula fulva</name>
    <dbReference type="NCBI Taxonomy" id="123851"/>
    <lineage>
        <taxon>Eukaryota</taxon>
        <taxon>Metazoa</taxon>
        <taxon>Ecdysozoa</taxon>
        <taxon>Arthropoda</taxon>
        <taxon>Hexapoda</taxon>
        <taxon>Insecta</taxon>
        <taxon>Pterygota</taxon>
        <taxon>Palaeoptera</taxon>
        <taxon>Odonata</taxon>
        <taxon>Epiprocta</taxon>
        <taxon>Anisoptera</taxon>
        <taxon>Libelluloidea</taxon>
        <taxon>Libellulidae</taxon>
        <taxon>Ladona</taxon>
    </lineage>
</organism>
<sequence length="211" mass="24022">MEGDDIREMYQRSDKLHGVKYVNYISDGDSKIYKGVVTESPYGETIAIKKKECINYVQKWIGARLRTCKKGKPGIGGKLTAKLIDSLSNYYGLAIRRNTTSTENMYKAIWTTVYHMSSTDDMPKHHYCPQGADSWCTWQRANAKGPLAQYKHKDALLQIVLDVITPIYEDLSRKELLERCLGDFTQNNNESFSSLVWRIAPKIMPGSAIIV</sequence>
<evidence type="ECO:0000313" key="2">
    <source>
        <dbReference type="EMBL" id="KAG8233603.1"/>
    </source>
</evidence>
<dbReference type="OrthoDB" id="10060618at2759"/>
<dbReference type="InterPro" id="IPR049012">
    <property type="entry name" value="Mutator_transp_dom"/>
</dbReference>